<feature type="transmembrane region" description="Helical" evidence="2">
    <location>
        <begin position="222"/>
        <end position="244"/>
    </location>
</feature>
<evidence type="ECO:0000313" key="3">
    <source>
        <dbReference type="EMBL" id="RAS65571.1"/>
    </source>
</evidence>
<evidence type="ECO:0008006" key="5">
    <source>
        <dbReference type="Google" id="ProtNLM"/>
    </source>
</evidence>
<proteinExistence type="predicted"/>
<comment type="caution">
    <text evidence="3">The sequence shown here is derived from an EMBL/GenBank/DDBJ whole genome shotgun (WGS) entry which is preliminary data.</text>
</comment>
<keyword evidence="2" id="KW-1133">Transmembrane helix</keyword>
<evidence type="ECO:0000256" key="1">
    <source>
        <dbReference type="SAM" id="MobiDB-lite"/>
    </source>
</evidence>
<protein>
    <recommendedName>
        <fullName evidence="5">DUF3068 domain-containing protein</fullName>
    </recommendedName>
</protein>
<accession>A0ABX9E7B7</accession>
<name>A0ABX9E7B7_9PSEU</name>
<evidence type="ECO:0000313" key="4">
    <source>
        <dbReference type="Proteomes" id="UP000248714"/>
    </source>
</evidence>
<sequence length="264" mass="28535">MARRNTLVVVTGLVAAALTAAGTLVYLNFEPTADPHPTVKPTTVPVTPFPTPTVKPSGIPTRTTTTTTTDAATTTTTTFRLRDGQVVYRAPSPMRVNEVQRVTVRVVGEEAPPDLTSGLPGTGSVSVAPAKVGSALTADLSGPDFQITRVGGDDGQRELPDRDYAEWAWDVRPQKSGKLRLDFVLYVAKDAGGVPIHYRTYAHEVEVDVNFPYSFGKFVKDYGAITGLSVPVIVGAVGTVFVWLRKKKRKKTDRKPEEEDAEKP</sequence>
<organism evidence="3 4">
    <name type="scientific">Lentzea atacamensis</name>
    <dbReference type="NCBI Taxonomy" id="531938"/>
    <lineage>
        <taxon>Bacteria</taxon>
        <taxon>Bacillati</taxon>
        <taxon>Actinomycetota</taxon>
        <taxon>Actinomycetes</taxon>
        <taxon>Pseudonocardiales</taxon>
        <taxon>Pseudonocardiaceae</taxon>
        <taxon>Lentzea</taxon>
    </lineage>
</organism>
<reference evidence="3 4" key="1">
    <citation type="submission" date="2018-06" db="EMBL/GenBank/DDBJ databases">
        <title>Genomic Encyclopedia of Type Strains, Phase IV (KMG-IV): sequencing the most valuable type-strain genomes for metagenomic binning, comparative biology and taxonomic classification.</title>
        <authorList>
            <person name="Goeker M."/>
        </authorList>
    </citation>
    <scope>NUCLEOTIDE SEQUENCE [LARGE SCALE GENOMIC DNA]</scope>
    <source>
        <strain evidence="3 4">DSM 45479</strain>
    </source>
</reference>
<feature type="region of interest" description="Disordered" evidence="1">
    <location>
        <begin position="38"/>
        <end position="69"/>
    </location>
</feature>
<dbReference type="RefSeq" id="WP_112227826.1">
    <property type="nucleotide sequence ID" value="NZ_QLTT01000004.1"/>
</dbReference>
<evidence type="ECO:0000256" key="2">
    <source>
        <dbReference type="SAM" id="Phobius"/>
    </source>
</evidence>
<keyword evidence="4" id="KW-1185">Reference proteome</keyword>
<keyword evidence="2" id="KW-0812">Transmembrane</keyword>
<keyword evidence="2" id="KW-0472">Membrane</keyword>
<gene>
    <name evidence="3" type="ORF">C8D87_104118</name>
</gene>
<dbReference type="Proteomes" id="UP000248714">
    <property type="component" value="Unassembled WGS sequence"/>
</dbReference>
<dbReference type="EMBL" id="QLTT01000004">
    <property type="protein sequence ID" value="RAS65571.1"/>
    <property type="molecule type" value="Genomic_DNA"/>
</dbReference>
<feature type="compositionally biased region" description="Low complexity" evidence="1">
    <location>
        <begin position="54"/>
        <end position="69"/>
    </location>
</feature>